<feature type="domain" description="Xylose isomerase-like TIM barrel" evidence="2">
    <location>
        <begin position="62"/>
        <end position="304"/>
    </location>
</feature>
<evidence type="ECO:0000256" key="1">
    <source>
        <dbReference type="ARBA" id="ARBA00023235"/>
    </source>
</evidence>
<dbReference type="RefSeq" id="WP_146510952.1">
    <property type="nucleotide sequence ID" value="NZ_SIHI01000012.1"/>
</dbReference>
<dbReference type="AlphaFoldDB" id="A0A5C5WN57"/>
<dbReference type="Gene3D" id="3.20.20.150">
    <property type="entry name" value="Divalent-metal-dependent TIM barrel enzymes"/>
    <property type="match status" value="1"/>
</dbReference>
<dbReference type="GO" id="GO:0008903">
    <property type="term" value="F:hydroxypyruvate isomerase activity"/>
    <property type="evidence" value="ECO:0007669"/>
    <property type="project" value="UniProtKB-EC"/>
</dbReference>
<dbReference type="InterPro" id="IPR013022">
    <property type="entry name" value="Xyl_isomerase-like_TIM-brl"/>
</dbReference>
<dbReference type="InterPro" id="IPR036237">
    <property type="entry name" value="Xyl_isomerase-like_sf"/>
</dbReference>
<reference evidence="3 4" key="1">
    <citation type="submission" date="2019-02" db="EMBL/GenBank/DDBJ databases">
        <title>Deep-cultivation of Planctomycetes and their phenomic and genomic characterization uncovers novel biology.</title>
        <authorList>
            <person name="Wiegand S."/>
            <person name="Jogler M."/>
            <person name="Boedeker C."/>
            <person name="Pinto D."/>
            <person name="Vollmers J."/>
            <person name="Rivas-Marin E."/>
            <person name="Kohn T."/>
            <person name="Peeters S.H."/>
            <person name="Heuer A."/>
            <person name="Rast P."/>
            <person name="Oberbeckmann S."/>
            <person name="Bunk B."/>
            <person name="Jeske O."/>
            <person name="Meyerdierks A."/>
            <person name="Storesund J.E."/>
            <person name="Kallscheuer N."/>
            <person name="Luecker S."/>
            <person name="Lage O.M."/>
            <person name="Pohl T."/>
            <person name="Merkel B.J."/>
            <person name="Hornburger P."/>
            <person name="Mueller R.-W."/>
            <person name="Bruemmer F."/>
            <person name="Labrenz M."/>
            <person name="Spormann A.M."/>
            <person name="Op Den Camp H."/>
            <person name="Overmann J."/>
            <person name="Amann R."/>
            <person name="Jetten M.S.M."/>
            <person name="Mascher T."/>
            <person name="Medema M.H."/>
            <person name="Devos D.P."/>
            <person name="Kaster A.-K."/>
            <person name="Ovreas L."/>
            <person name="Rohde M."/>
            <person name="Galperin M.Y."/>
            <person name="Jogler C."/>
        </authorList>
    </citation>
    <scope>NUCLEOTIDE SEQUENCE [LARGE SCALE GENOMIC DNA]</scope>
    <source>
        <strain evidence="3 4">KOR42</strain>
    </source>
</reference>
<gene>
    <name evidence="3" type="primary">hyi_2</name>
    <name evidence="3" type="ORF">KOR42_35030</name>
</gene>
<keyword evidence="3" id="KW-0670">Pyruvate</keyword>
<evidence type="ECO:0000313" key="3">
    <source>
        <dbReference type="EMBL" id="TWT51615.1"/>
    </source>
</evidence>
<name>A0A5C5WN57_9PLAN</name>
<dbReference type="SUPFAM" id="SSF51658">
    <property type="entry name" value="Xylose isomerase-like"/>
    <property type="match status" value="1"/>
</dbReference>
<dbReference type="InterPro" id="IPR050417">
    <property type="entry name" value="Sugar_Epim/Isomerase"/>
</dbReference>
<keyword evidence="1 3" id="KW-0413">Isomerase</keyword>
<sequence length="317" mass="34930">MQRREFLAAAGAASTVIAMTNTSASAQNADSSAPFNLKYAPHFGMFKNSAGNDLVDQLKFGADQGFRAWEDNGMKGRSVDDQNRIAKAMGDLNLEMGVFVAYANFDEPVFAVKNQDRWDEVLGEIKASVEVAKRVNAKWMTVVPGSVDQQSANSGKWNKYGGPRLAEGYQTANVIELLKRCSEILEPHGLVMVLEPLNWHANHGGTFLRDSDQAYALCKAVNSPSCKILFDIYHQQITEGNLIPNIDACWDEIAYMQSGDNPGRKEPGTGEINYLNVFGHLHKKGYEGIIGMEHGNSQKGKEGEQAVIDAYRRADSY</sequence>
<dbReference type="Proteomes" id="UP000317243">
    <property type="component" value="Unassembled WGS sequence"/>
</dbReference>
<keyword evidence="4" id="KW-1185">Reference proteome</keyword>
<protein>
    <submittedName>
        <fullName evidence="3">Hydroxypyruvate isomerase</fullName>
        <ecNumber evidence="3">5.3.1.22</ecNumber>
    </submittedName>
</protein>
<evidence type="ECO:0000259" key="2">
    <source>
        <dbReference type="Pfam" id="PF01261"/>
    </source>
</evidence>
<proteinExistence type="predicted"/>
<comment type="caution">
    <text evidence="3">The sequence shown here is derived from an EMBL/GenBank/DDBJ whole genome shotgun (WGS) entry which is preliminary data.</text>
</comment>
<dbReference type="EC" id="5.3.1.22" evidence="3"/>
<dbReference type="PANTHER" id="PTHR43489">
    <property type="entry name" value="ISOMERASE"/>
    <property type="match status" value="1"/>
</dbReference>
<dbReference type="OrthoDB" id="9786584at2"/>
<dbReference type="Pfam" id="PF01261">
    <property type="entry name" value="AP_endonuc_2"/>
    <property type="match status" value="1"/>
</dbReference>
<organism evidence="3 4">
    <name type="scientific">Thalassoglobus neptunius</name>
    <dbReference type="NCBI Taxonomy" id="1938619"/>
    <lineage>
        <taxon>Bacteria</taxon>
        <taxon>Pseudomonadati</taxon>
        <taxon>Planctomycetota</taxon>
        <taxon>Planctomycetia</taxon>
        <taxon>Planctomycetales</taxon>
        <taxon>Planctomycetaceae</taxon>
        <taxon>Thalassoglobus</taxon>
    </lineage>
</organism>
<accession>A0A5C5WN57</accession>
<dbReference type="EMBL" id="SIHI01000012">
    <property type="protein sequence ID" value="TWT51615.1"/>
    <property type="molecule type" value="Genomic_DNA"/>
</dbReference>
<evidence type="ECO:0000313" key="4">
    <source>
        <dbReference type="Proteomes" id="UP000317243"/>
    </source>
</evidence>